<dbReference type="PANTHER" id="PTHR44942:SF4">
    <property type="entry name" value="METHYLTRANSFERASE TYPE 11 DOMAIN-CONTAINING PROTEIN"/>
    <property type="match status" value="1"/>
</dbReference>
<dbReference type="RefSeq" id="XP_004346393.1">
    <property type="nucleotide sequence ID" value="XM_004346343.2"/>
</dbReference>
<evidence type="ECO:0000256" key="3">
    <source>
        <dbReference type="ARBA" id="ARBA00022679"/>
    </source>
</evidence>
<protein>
    <submittedName>
        <fullName evidence="5">Methyltransferase type 11</fullName>
    </submittedName>
</protein>
<dbReference type="FunCoup" id="A0A0D2UJH9">
    <property type="interactions" value="183"/>
</dbReference>
<dbReference type="GO" id="GO:0008757">
    <property type="term" value="F:S-adenosylmethionine-dependent methyltransferase activity"/>
    <property type="evidence" value="ECO:0007669"/>
    <property type="project" value="InterPro"/>
</dbReference>
<dbReference type="InterPro" id="IPR013216">
    <property type="entry name" value="Methyltransf_11"/>
</dbReference>
<keyword evidence="6" id="KW-1185">Reference proteome</keyword>
<dbReference type="CDD" id="cd02440">
    <property type="entry name" value="AdoMet_MTases"/>
    <property type="match status" value="1"/>
</dbReference>
<evidence type="ECO:0000256" key="2">
    <source>
        <dbReference type="ARBA" id="ARBA00022603"/>
    </source>
</evidence>
<evidence type="ECO:0000259" key="4">
    <source>
        <dbReference type="Pfam" id="PF08241"/>
    </source>
</evidence>
<dbReference type="STRING" id="595528.A0A0D2UJH9"/>
<comment type="similarity">
    <text evidence="1">Belongs to the methyltransferase superfamily.</text>
</comment>
<feature type="domain" description="Methyltransferase type 11" evidence="4">
    <location>
        <begin position="46"/>
        <end position="144"/>
    </location>
</feature>
<dbReference type="AlphaFoldDB" id="A0A0D2UJH9"/>
<dbReference type="Gene3D" id="3.40.50.150">
    <property type="entry name" value="Vaccinia Virus protein VP39"/>
    <property type="match status" value="1"/>
</dbReference>
<sequence>MSSEIPNAARFASKVDNYVKYRPSYPVEVVRHLESIGALPAGAVVVDLGAGTGISAKLLLSNSANIAKLFAVEPSANMRAAAEASLADETAAGRVAFVDGSAHATTLPDASADLIVAFQAMHWFDPAQTRAELLRIAKPGAYLAAVWNHRFTENNPLNADLDQLLVKHAVDYAKVSHGALEEHKLPAFFGPGEIKCFKSSNSQTFDEEGFLRRQESSSYFPAPTHPNYDGAVAAVRALYAKYKDAEGKITLVYETRAYYAKVHSQ</sequence>
<reference evidence="6" key="1">
    <citation type="submission" date="2011-02" db="EMBL/GenBank/DDBJ databases">
        <title>The Genome Sequence of Capsaspora owczarzaki ATCC 30864.</title>
        <authorList>
            <person name="Russ C."/>
            <person name="Cuomo C."/>
            <person name="Burger G."/>
            <person name="Gray M.W."/>
            <person name="Holland P.W.H."/>
            <person name="King N."/>
            <person name="Lang F.B.F."/>
            <person name="Roger A.J."/>
            <person name="Ruiz-Trillo I."/>
            <person name="Young S.K."/>
            <person name="Zeng Q."/>
            <person name="Gargeya S."/>
            <person name="Alvarado L."/>
            <person name="Berlin A."/>
            <person name="Chapman S.B."/>
            <person name="Chen Z."/>
            <person name="Freedman E."/>
            <person name="Gellesch M."/>
            <person name="Goldberg J."/>
            <person name="Griggs A."/>
            <person name="Gujja S."/>
            <person name="Heilman E."/>
            <person name="Heiman D."/>
            <person name="Howarth C."/>
            <person name="Mehta T."/>
            <person name="Neiman D."/>
            <person name="Pearson M."/>
            <person name="Roberts A."/>
            <person name="Saif S."/>
            <person name="Shea T."/>
            <person name="Shenoy N."/>
            <person name="Sisk P."/>
            <person name="Stolte C."/>
            <person name="Sykes S."/>
            <person name="White J."/>
            <person name="Yandava C."/>
            <person name="Haas B."/>
            <person name="Nusbaum C."/>
            <person name="Birren B."/>
        </authorList>
    </citation>
    <scope>NUCLEOTIDE SEQUENCE</scope>
    <source>
        <strain evidence="6">ATCC 30864</strain>
    </source>
</reference>
<accession>A0A0D2UJH9</accession>
<dbReference type="PANTHER" id="PTHR44942">
    <property type="entry name" value="METHYLTRANSF_11 DOMAIN-CONTAINING PROTEIN"/>
    <property type="match status" value="1"/>
</dbReference>
<dbReference type="Proteomes" id="UP000008743">
    <property type="component" value="Unassembled WGS sequence"/>
</dbReference>
<keyword evidence="3 5" id="KW-0808">Transferase</keyword>
<dbReference type="PhylomeDB" id="A0A0D2UJH9"/>
<dbReference type="SUPFAM" id="SSF53335">
    <property type="entry name" value="S-adenosyl-L-methionine-dependent methyltransferases"/>
    <property type="match status" value="1"/>
</dbReference>
<dbReference type="GO" id="GO:0032259">
    <property type="term" value="P:methylation"/>
    <property type="evidence" value="ECO:0007669"/>
    <property type="project" value="UniProtKB-KW"/>
</dbReference>
<dbReference type="OMA" id="DYGTDYS"/>
<dbReference type="InterPro" id="IPR029063">
    <property type="entry name" value="SAM-dependent_MTases_sf"/>
</dbReference>
<dbReference type="eggNOG" id="KOG3010">
    <property type="taxonomic scope" value="Eukaryota"/>
</dbReference>
<evidence type="ECO:0000256" key="1">
    <source>
        <dbReference type="ARBA" id="ARBA00008361"/>
    </source>
</evidence>
<gene>
    <name evidence="5" type="ORF">CAOG_005720</name>
</gene>
<dbReference type="Pfam" id="PF08241">
    <property type="entry name" value="Methyltransf_11"/>
    <property type="match status" value="1"/>
</dbReference>
<organism evidence="5 6">
    <name type="scientific">Capsaspora owczarzaki (strain ATCC 30864)</name>
    <dbReference type="NCBI Taxonomy" id="595528"/>
    <lineage>
        <taxon>Eukaryota</taxon>
        <taxon>Filasterea</taxon>
        <taxon>Capsaspora</taxon>
    </lineage>
</organism>
<dbReference type="InParanoid" id="A0A0D2UJH9"/>
<evidence type="ECO:0000313" key="5">
    <source>
        <dbReference type="EMBL" id="KJE95246.1"/>
    </source>
</evidence>
<dbReference type="OrthoDB" id="66144at2759"/>
<dbReference type="InterPro" id="IPR051052">
    <property type="entry name" value="Diverse_substrate_MTase"/>
</dbReference>
<name>A0A0D2UJH9_CAPO3</name>
<keyword evidence="2 5" id="KW-0489">Methyltransferase</keyword>
<dbReference type="EMBL" id="KE346368">
    <property type="protein sequence ID" value="KJE95246.1"/>
    <property type="molecule type" value="Genomic_DNA"/>
</dbReference>
<proteinExistence type="inferred from homology"/>
<evidence type="ECO:0000313" key="6">
    <source>
        <dbReference type="Proteomes" id="UP000008743"/>
    </source>
</evidence>